<gene>
    <name evidence="2" type="ORF">WICPIJ_009096</name>
</gene>
<feature type="compositionally biased region" description="Acidic residues" evidence="1">
    <location>
        <begin position="1"/>
        <end position="32"/>
    </location>
</feature>
<reference evidence="2" key="1">
    <citation type="journal article" date="2021" name="Open Biol.">
        <title>Shared evolutionary footprints suggest mitochondrial oxidative damage underlies multiple complex I losses in fungi.</title>
        <authorList>
            <person name="Schikora-Tamarit M.A."/>
            <person name="Marcet-Houben M."/>
            <person name="Nosek J."/>
            <person name="Gabaldon T."/>
        </authorList>
    </citation>
    <scope>NUCLEOTIDE SEQUENCE</scope>
    <source>
        <strain evidence="2">CBS2887</strain>
    </source>
</reference>
<proteinExistence type="predicted"/>
<evidence type="ECO:0000313" key="2">
    <source>
        <dbReference type="EMBL" id="KAH3676470.1"/>
    </source>
</evidence>
<name>A0A9P8PRX4_WICPI</name>
<keyword evidence="3" id="KW-1185">Reference proteome</keyword>
<evidence type="ECO:0000313" key="3">
    <source>
        <dbReference type="Proteomes" id="UP000774326"/>
    </source>
</evidence>
<dbReference type="EMBL" id="JAEUBG010005261">
    <property type="protein sequence ID" value="KAH3676470.1"/>
    <property type="molecule type" value="Genomic_DNA"/>
</dbReference>
<accession>A0A9P8PRX4</accession>
<reference evidence="2" key="2">
    <citation type="submission" date="2021-01" db="EMBL/GenBank/DDBJ databases">
        <authorList>
            <person name="Schikora-Tamarit M.A."/>
        </authorList>
    </citation>
    <scope>NUCLEOTIDE SEQUENCE</scope>
    <source>
        <strain evidence="2">CBS2887</strain>
    </source>
</reference>
<feature type="region of interest" description="Disordered" evidence="1">
    <location>
        <begin position="1"/>
        <end position="81"/>
    </location>
</feature>
<dbReference type="Proteomes" id="UP000774326">
    <property type="component" value="Unassembled WGS sequence"/>
</dbReference>
<feature type="compositionally biased region" description="Low complexity" evidence="1">
    <location>
        <begin position="67"/>
        <end position="81"/>
    </location>
</feature>
<comment type="caution">
    <text evidence="2">The sequence shown here is derived from an EMBL/GenBank/DDBJ whole genome shotgun (WGS) entry which is preliminary data.</text>
</comment>
<sequence>MKSDIEAEEAATGDETETEDGTQPETDSEEAEAAGAETDALECGHGARSGSGTGSFDNDRGRTSNNSWRGGARSTSSTSRRGWVNIIRTSTLDTLVVPFVLRLTMEPRDTLGVAGVSLTTTSTVGRNWGDSRTLSSRCS</sequence>
<evidence type="ECO:0000256" key="1">
    <source>
        <dbReference type="SAM" id="MobiDB-lite"/>
    </source>
</evidence>
<protein>
    <submittedName>
        <fullName evidence="2">Uncharacterized protein</fullName>
    </submittedName>
</protein>
<dbReference type="AlphaFoldDB" id="A0A9P8PRX4"/>
<organism evidence="2 3">
    <name type="scientific">Wickerhamomyces pijperi</name>
    <name type="common">Yeast</name>
    <name type="synonym">Pichia pijperi</name>
    <dbReference type="NCBI Taxonomy" id="599730"/>
    <lineage>
        <taxon>Eukaryota</taxon>
        <taxon>Fungi</taxon>
        <taxon>Dikarya</taxon>
        <taxon>Ascomycota</taxon>
        <taxon>Saccharomycotina</taxon>
        <taxon>Saccharomycetes</taxon>
        <taxon>Phaffomycetales</taxon>
        <taxon>Wickerhamomycetaceae</taxon>
        <taxon>Wickerhamomyces</taxon>
    </lineage>
</organism>